<evidence type="ECO:0000313" key="2">
    <source>
        <dbReference type="EMBL" id="KER31137.1"/>
    </source>
</evidence>
<organism evidence="2 3">
    <name type="scientific">Opisthorchis viverrini</name>
    <name type="common">Southeast Asian liver fluke</name>
    <dbReference type="NCBI Taxonomy" id="6198"/>
    <lineage>
        <taxon>Eukaryota</taxon>
        <taxon>Metazoa</taxon>
        <taxon>Spiralia</taxon>
        <taxon>Lophotrochozoa</taxon>
        <taxon>Platyhelminthes</taxon>
        <taxon>Trematoda</taxon>
        <taxon>Digenea</taxon>
        <taxon>Opisthorchiida</taxon>
        <taxon>Opisthorchiata</taxon>
        <taxon>Opisthorchiidae</taxon>
        <taxon>Opisthorchis</taxon>
    </lineage>
</organism>
<dbReference type="GeneID" id="20316770"/>
<keyword evidence="3" id="KW-1185">Reference proteome</keyword>
<feature type="region of interest" description="Disordered" evidence="1">
    <location>
        <begin position="1"/>
        <end position="26"/>
    </location>
</feature>
<dbReference type="AlphaFoldDB" id="A0A074ZYT1"/>
<gene>
    <name evidence="2" type="ORF">T265_02582</name>
</gene>
<dbReference type="Proteomes" id="UP000054324">
    <property type="component" value="Unassembled WGS sequence"/>
</dbReference>
<evidence type="ECO:0000256" key="1">
    <source>
        <dbReference type="SAM" id="MobiDB-lite"/>
    </source>
</evidence>
<dbReference type="CTD" id="20316770"/>
<reference evidence="2 3" key="1">
    <citation type="submission" date="2013-11" db="EMBL/GenBank/DDBJ databases">
        <title>Opisthorchis viverrini - life in the bile duct.</title>
        <authorList>
            <person name="Young N.D."/>
            <person name="Nagarajan N."/>
            <person name="Lin S.J."/>
            <person name="Korhonen P.K."/>
            <person name="Jex A.R."/>
            <person name="Hall R.S."/>
            <person name="Safavi-Hemami H."/>
            <person name="Kaewkong W."/>
            <person name="Bertrand D."/>
            <person name="Gao S."/>
            <person name="Seet Q."/>
            <person name="Wongkham S."/>
            <person name="Teh B.T."/>
            <person name="Wongkham C."/>
            <person name="Intapan P.M."/>
            <person name="Maleewong W."/>
            <person name="Yang X."/>
            <person name="Hu M."/>
            <person name="Wang Z."/>
            <person name="Hofmann A."/>
            <person name="Sternberg P.W."/>
            <person name="Tan P."/>
            <person name="Wang J."/>
            <person name="Gasser R.B."/>
        </authorList>
    </citation>
    <scope>NUCLEOTIDE SEQUENCE [LARGE SCALE GENOMIC DNA]</scope>
</reference>
<accession>A0A074ZYT1</accession>
<name>A0A074ZYT1_OPIVI</name>
<evidence type="ECO:0000313" key="3">
    <source>
        <dbReference type="Proteomes" id="UP000054324"/>
    </source>
</evidence>
<dbReference type="EMBL" id="KL596650">
    <property type="protein sequence ID" value="KER31137.1"/>
    <property type="molecule type" value="Genomic_DNA"/>
</dbReference>
<proteinExistence type="predicted"/>
<feature type="compositionally biased region" description="Basic and acidic residues" evidence="1">
    <location>
        <begin position="90"/>
        <end position="107"/>
    </location>
</feature>
<protein>
    <submittedName>
        <fullName evidence="2">Uncharacterized protein</fullName>
    </submittedName>
</protein>
<sequence>MKALRQPVSIRANASPRTKQPPKLRRTTEILASRRNRKTRLKHLVPPCTVLVAGISTLYTTSRSILAKSMQGLGKNSGALPTVARKQISKRHDSPFEQHPQWDRNHMEWSTAISTPPFDSLRMKG</sequence>
<dbReference type="RefSeq" id="XP_009165125.1">
    <property type="nucleotide sequence ID" value="XM_009166861.1"/>
</dbReference>
<feature type="region of interest" description="Disordered" evidence="1">
    <location>
        <begin position="88"/>
        <end position="108"/>
    </location>
</feature>
<dbReference type="KEGG" id="ovi:T265_02582"/>